<name>A0ABS3FD11_9FLAO</name>
<evidence type="ECO:0000256" key="3">
    <source>
        <dbReference type="ARBA" id="ARBA00048447"/>
    </source>
</evidence>
<dbReference type="PANTHER" id="PTHR43691">
    <property type="entry name" value="URIDINE PHOSPHORYLASE"/>
    <property type="match status" value="1"/>
</dbReference>
<evidence type="ECO:0000256" key="1">
    <source>
        <dbReference type="ARBA" id="ARBA00011888"/>
    </source>
</evidence>
<accession>A0ABS3FD11</accession>
<dbReference type="CDD" id="cd00436">
    <property type="entry name" value="UP_TbUP-like"/>
    <property type="match status" value="1"/>
</dbReference>
<comment type="catalytic activity">
    <reaction evidence="3">
        <text>uridine + phosphate = alpha-D-ribose 1-phosphate + uracil</text>
        <dbReference type="Rhea" id="RHEA:24388"/>
        <dbReference type="ChEBI" id="CHEBI:16704"/>
        <dbReference type="ChEBI" id="CHEBI:17568"/>
        <dbReference type="ChEBI" id="CHEBI:43474"/>
        <dbReference type="ChEBI" id="CHEBI:57720"/>
        <dbReference type="EC" id="2.4.2.3"/>
    </reaction>
</comment>
<dbReference type="Gene3D" id="3.40.50.1580">
    <property type="entry name" value="Nucleoside phosphorylase domain"/>
    <property type="match status" value="1"/>
</dbReference>
<reference evidence="5 6" key="1">
    <citation type="submission" date="2021-03" db="EMBL/GenBank/DDBJ databases">
        <title>Muricauda lutimaris sp. nov. and Muricauda ruestringensis sp. nov, two marine members of the Flavobacteriaceae isolated from deep sea sediments of Western Pacific.</title>
        <authorList>
            <person name="Zhao S."/>
            <person name="Liu R."/>
        </authorList>
    </citation>
    <scope>NUCLEOTIDE SEQUENCE [LARGE SCALE GENOMIC DNA]</scope>
    <source>
        <strain evidence="5 6">BC31-3-A3</strain>
    </source>
</reference>
<dbReference type="SUPFAM" id="SSF53167">
    <property type="entry name" value="Purine and uridine phosphorylases"/>
    <property type="match status" value="1"/>
</dbReference>
<evidence type="ECO:0000256" key="2">
    <source>
        <dbReference type="ARBA" id="ARBA00021980"/>
    </source>
</evidence>
<dbReference type="Proteomes" id="UP000664807">
    <property type="component" value="Unassembled WGS sequence"/>
</dbReference>
<sequence>MSSSLGSSELILNPDGSIYHLNLLPEDIATTIITVGDQNRVHEVSKYFDSVEVQKNKREFVTHTGVYKGKRITVISTGIGTDNIDIVFNELDALANIDFDTRQIKTNKKQLNYIRVGTSGSLQPDIPIDSFLMSTAGIGFDNLLHFYDCGHIKNQELELAVTDYLGWGKHNIHPYAVDFDSDLGDVFSSNRIRLGLTGTNSGFYGPQGRTLRISPAIQDFNDKLAAFSFRGTRITNLEMETAAMYGIAKLHGHRAVSLNAILANRATSEFSKQGHQTIDELIQYTLGCIAKSQLV</sequence>
<evidence type="ECO:0000313" key="6">
    <source>
        <dbReference type="Proteomes" id="UP000664807"/>
    </source>
</evidence>
<evidence type="ECO:0000259" key="4">
    <source>
        <dbReference type="Pfam" id="PF01048"/>
    </source>
</evidence>
<dbReference type="RefSeq" id="WP_207026597.1">
    <property type="nucleotide sequence ID" value="NZ_JAFLNM010000001.1"/>
</dbReference>
<dbReference type="EC" id="2.4.2.3" evidence="1"/>
<dbReference type="InterPro" id="IPR000845">
    <property type="entry name" value="Nucleoside_phosphorylase_d"/>
</dbReference>
<proteinExistence type="predicted"/>
<gene>
    <name evidence="5" type="ORF">J0654_05210</name>
</gene>
<feature type="domain" description="Nucleoside phosphorylase" evidence="4">
    <location>
        <begin position="31"/>
        <end position="269"/>
    </location>
</feature>
<dbReference type="EMBL" id="JAFLNM010000001">
    <property type="protein sequence ID" value="MBO0341031.1"/>
    <property type="molecule type" value="Genomic_DNA"/>
</dbReference>
<protein>
    <recommendedName>
        <fullName evidence="2">Uridine phosphorylase</fullName>
        <ecNumber evidence="1">2.4.2.3</ecNumber>
    </recommendedName>
</protein>
<dbReference type="PANTHER" id="PTHR43691:SF11">
    <property type="entry name" value="FI09636P-RELATED"/>
    <property type="match status" value="1"/>
</dbReference>
<evidence type="ECO:0000313" key="5">
    <source>
        <dbReference type="EMBL" id="MBO0341031.1"/>
    </source>
</evidence>
<dbReference type="InterPro" id="IPR035994">
    <property type="entry name" value="Nucleoside_phosphorylase_sf"/>
</dbReference>
<keyword evidence="6" id="KW-1185">Reference proteome</keyword>
<comment type="caution">
    <text evidence="5">The sequence shown here is derived from an EMBL/GenBank/DDBJ whole genome shotgun (WGS) entry which is preliminary data.</text>
</comment>
<organism evidence="5 6">
    <name type="scientific">Flagellimonas profundi</name>
    <dbReference type="NCBI Taxonomy" id="2915620"/>
    <lineage>
        <taxon>Bacteria</taxon>
        <taxon>Pseudomonadati</taxon>
        <taxon>Bacteroidota</taxon>
        <taxon>Flavobacteriia</taxon>
        <taxon>Flavobacteriales</taxon>
        <taxon>Flavobacteriaceae</taxon>
        <taxon>Flagellimonas</taxon>
    </lineage>
</organism>
<dbReference type="Pfam" id="PF01048">
    <property type="entry name" value="PNP_UDP_1"/>
    <property type="match status" value="1"/>
</dbReference>